<dbReference type="OrthoDB" id="649232at2759"/>
<evidence type="ECO:0000313" key="3">
    <source>
        <dbReference type="Proteomes" id="UP000694251"/>
    </source>
</evidence>
<organism evidence="2 3">
    <name type="scientific">Arabidopsis suecica</name>
    <name type="common">Swedish thale-cress</name>
    <name type="synonym">Cardaminopsis suecica</name>
    <dbReference type="NCBI Taxonomy" id="45249"/>
    <lineage>
        <taxon>Eukaryota</taxon>
        <taxon>Viridiplantae</taxon>
        <taxon>Streptophyta</taxon>
        <taxon>Embryophyta</taxon>
        <taxon>Tracheophyta</taxon>
        <taxon>Spermatophyta</taxon>
        <taxon>Magnoliopsida</taxon>
        <taxon>eudicotyledons</taxon>
        <taxon>Gunneridae</taxon>
        <taxon>Pentapetalae</taxon>
        <taxon>rosids</taxon>
        <taxon>malvids</taxon>
        <taxon>Brassicales</taxon>
        <taxon>Brassicaceae</taxon>
        <taxon>Camelineae</taxon>
        <taxon>Arabidopsis</taxon>
    </lineage>
</organism>
<keyword evidence="3" id="KW-1185">Reference proteome</keyword>
<accession>A0A8T2AJG7</accession>
<gene>
    <name evidence="2" type="ORF">ISN44_As09g022800</name>
</gene>
<dbReference type="AlphaFoldDB" id="A0A8T2AJG7"/>
<name>A0A8T2AJG7_ARASU</name>
<dbReference type="EMBL" id="JAEFBJ010000009">
    <property type="protein sequence ID" value="KAG7574058.1"/>
    <property type="molecule type" value="Genomic_DNA"/>
</dbReference>
<evidence type="ECO:0000313" key="2">
    <source>
        <dbReference type="EMBL" id="KAG7574058.1"/>
    </source>
</evidence>
<sequence length="123" mass="14168">MNLCKIASIRESVEQLKKKLNEERAALEKTRERLMEKSLKVISLEEEEVRVRFVKEGESDERDLENNALGMLNEVQRLSREAQEVKKIGENAQSEVVKAMAEIESTRDKIRTAKNTAISRKLP</sequence>
<protein>
    <submittedName>
        <fullName evidence="2">Uncharacterized protein</fullName>
    </submittedName>
</protein>
<proteinExistence type="predicted"/>
<dbReference type="Proteomes" id="UP000694251">
    <property type="component" value="Chromosome 9"/>
</dbReference>
<comment type="caution">
    <text evidence="2">The sequence shown here is derived from an EMBL/GenBank/DDBJ whole genome shotgun (WGS) entry which is preliminary data.</text>
</comment>
<keyword evidence="1" id="KW-0175">Coiled coil</keyword>
<feature type="coiled-coil region" evidence="1">
    <location>
        <begin position="6"/>
        <end position="116"/>
    </location>
</feature>
<reference evidence="2 3" key="1">
    <citation type="submission" date="2020-12" db="EMBL/GenBank/DDBJ databases">
        <title>Concerted genomic and epigenomic changes stabilize Arabidopsis allopolyploids.</title>
        <authorList>
            <person name="Chen Z."/>
        </authorList>
    </citation>
    <scope>NUCLEOTIDE SEQUENCE [LARGE SCALE GENOMIC DNA]</scope>
    <source>
        <strain evidence="2">As9502</strain>
        <tissue evidence="2">Leaf</tissue>
    </source>
</reference>
<evidence type="ECO:0000256" key="1">
    <source>
        <dbReference type="SAM" id="Coils"/>
    </source>
</evidence>